<dbReference type="SUPFAM" id="SSF53448">
    <property type="entry name" value="Nucleotide-diphospho-sugar transferases"/>
    <property type="match status" value="1"/>
</dbReference>
<dbReference type="Gene3D" id="3.90.550.10">
    <property type="entry name" value="Spore Coat Polysaccharide Biosynthesis Protein SpsA, Chain A"/>
    <property type="match status" value="1"/>
</dbReference>
<evidence type="ECO:0000256" key="2">
    <source>
        <dbReference type="ARBA" id="ARBA00022676"/>
    </source>
</evidence>
<evidence type="ECO:0000256" key="1">
    <source>
        <dbReference type="ARBA" id="ARBA00006721"/>
    </source>
</evidence>
<keyword evidence="2" id="KW-0328">Glycosyltransferase</keyword>
<organism evidence="6 7">
    <name type="scientific">Gryllus longicercus</name>
    <dbReference type="NCBI Taxonomy" id="2509291"/>
    <lineage>
        <taxon>Eukaryota</taxon>
        <taxon>Metazoa</taxon>
        <taxon>Ecdysozoa</taxon>
        <taxon>Arthropoda</taxon>
        <taxon>Hexapoda</taxon>
        <taxon>Insecta</taxon>
        <taxon>Pterygota</taxon>
        <taxon>Neoptera</taxon>
        <taxon>Polyneoptera</taxon>
        <taxon>Orthoptera</taxon>
        <taxon>Ensifera</taxon>
        <taxon>Gryllidea</taxon>
        <taxon>Grylloidea</taxon>
        <taxon>Gryllidae</taxon>
        <taxon>Gryllinae</taxon>
        <taxon>Gryllus</taxon>
    </lineage>
</organism>
<feature type="chain" id="PRO_5042888803" description="Glycosyl transferase family 25 domain-containing protein" evidence="4">
    <location>
        <begin position="36"/>
        <end position="594"/>
    </location>
</feature>
<dbReference type="Pfam" id="PF01755">
    <property type="entry name" value="Glyco_transf_25"/>
    <property type="match status" value="1"/>
</dbReference>
<name>A0AAN9Z7L4_9ORTH</name>
<keyword evidence="4" id="KW-0732">Signal</keyword>
<dbReference type="EMBL" id="JAZDUA010000195">
    <property type="protein sequence ID" value="KAK7864795.1"/>
    <property type="molecule type" value="Genomic_DNA"/>
</dbReference>
<evidence type="ECO:0000256" key="4">
    <source>
        <dbReference type="SAM" id="SignalP"/>
    </source>
</evidence>
<protein>
    <recommendedName>
        <fullName evidence="5">Glycosyl transferase family 25 domain-containing protein</fullName>
    </recommendedName>
</protein>
<keyword evidence="3" id="KW-0808">Transferase</keyword>
<evidence type="ECO:0000259" key="5">
    <source>
        <dbReference type="Pfam" id="PF01755"/>
    </source>
</evidence>
<evidence type="ECO:0000313" key="6">
    <source>
        <dbReference type="EMBL" id="KAK7864795.1"/>
    </source>
</evidence>
<dbReference type="PANTHER" id="PTHR10730">
    <property type="entry name" value="PROCOLLAGEN-LYSINE,2-OXOGLUTARATE 5-DIOXYGENASE/GLYCOSYLTRANSFERASE 25 FAMILY MEMBER"/>
    <property type="match status" value="1"/>
</dbReference>
<feature type="domain" description="Glycosyl transferase family 25" evidence="5">
    <location>
        <begin position="339"/>
        <end position="520"/>
    </location>
</feature>
<reference evidence="6 7" key="1">
    <citation type="submission" date="2024-03" db="EMBL/GenBank/DDBJ databases">
        <title>The genome assembly and annotation of the cricket Gryllus longicercus Weissman &amp; Gray.</title>
        <authorList>
            <person name="Szrajer S."/>
            <person name="Gray D."/>
            <person name="Ylla G."/>
        </authorList>
    </citation>
    <scope>NUCLEOTIDE SEQUENCE [LARGE SCALE GENOMIC DNA]</scope>
    <source>
        <strain evidence="6">DAG 2021-001</strain>
        <tissue evidence="6">Whole body minus gut</tissue>
    </source>
</reference>
<dbReference type="InterPro" id="IPR050757">
    <property type="entry name" value="Collagen_mod_GT25"/>
</dbReference>
<accession>A0AAN9Z7L4</accession>
<evidence type="ECO:0000313" key="7">
    <source>
        <dbReference type="Proteomes" id="UP001378592"/>
    </source>
</evidence>
<evidence type="ECO:0000256" key="3">
    <source>
        <dbReference type="ARBA" id="ARBA00022679"/>
    </source>
</evidence>
<dbReference type="PANTHER" id="PTHR10730:SF53">
    <property type="entry name" value="GLYCOSYLTRANSFERASE 25 FAMILY MEMBER"/>
    <property type="match status" value="1"/>
</dbReference>
<dbReference type="Proteomes" id="UP001378592">
    <property type="component" value="Unassembled WGS sequence"/>
</dbReference>
<comment type="similarity">
    <text evidence="1">Belongs to the glycosyltransferase 25 family.</text>
</comment>
<dbReference type="CDD" id="cd06532">
    <property type="entry name" value="Glyco_transf_25"/>
    <property type="match status" value="1"/>
</dbReference>
<dbReference type="InterPro" id="IPR002654">
    <property type="entry name" value="Glyco_trans_25"/>
</dbReference>
<keyword evidence="7" id="KW-1185">Reference proteome</keyword>
<feature type="signal peptide" evidence="4">
    <location>
        <begin position="1"/>
        <end position="35"/>
    </location>
</feature>
<dbReference type="GO" id="GO:0050211">
    <property type="term" value="F:procollagen galactosyltransferase activity"/>
    <property type="evidence" value="ECO:0007669"/>
    <property type="project" value="TreeGrafter"/>
</dbReference>
<gene>
    <name evidence="6" type="ORF">R5R35_012285</name>
</gene>
<proteinExistence type="inferred from homology"/>
<sequence length="594" mass="69050">MAMCVRWEVLTFVHKKCLNWILLATFICAVNYACSQDDPTDLAEPTVVIAILIRNKAHTLPYFLTLLERLDYPKDRISLWMRSDHNIDDTLTVLRRWLDVAERDYHSVNIKLTESPPESLPDETGPAHWSPERFTHIIHLRENALNYARGLWADFVWFLDADVFLTEPLALRQLINKRFTVSAPMLRSDGLYSNFWCGMTDDYYYLRTDEYRPTLKRERQGCFVVPMVHSAVLVDLRRASSRHLSFLASNVPGYSGPHDDIITFALAANKSGIPFHICNEELYGYIMVPLEQTDSLDIDYTQLTNLKLEVLVENPPLPYNQMFGDFVTYPEKDTLGFDRIYMINLLRRPERRERMQHCFDELGLQVTVLNAVDGRKLNASLLGEQDIHMMPDYQDPYHKRPLTMGEVGCFLSHYNIWKEVLAHGDQKVMVLEDDIRFEPFFRQKVARLMAELESLNIDWDLVYLGRKRLQEADEPWVEGAHLLVHAGYSYWTLGYLLSNRGAQKLLDARPLEKLVPVDEYLPILFDKHPQASWKGRFPRRDLLALSAAPLLVYPTHYTVAHLMSHYWISARVLTEEKTQDQILKGSCFQGAFTE</sequence>
<dbReference type="InterPro" id="IPR029044">
    <property type="entry name" value="Nucleotide-diphossugar_trans"/>
</dbReference>
<dbReference type="AlphaFoldDB" id="A0AAN9Z7L4"/>
<comment type="caution">
    <text evidence="6">The sequence shown here is derived from an EMBL/GenBank/DDBJ whole genome shotgun (WGS) entry which is preliminary data.</text>
</comment>